<organism evidence="1 2">
    <name type="scientific">Lindgomyces ingoldianus</name>
    <dbReference type="NCBI Taxonomy" id="673940"/>
    <lineage>
        <taxon>Eukaryota</taxon>
        <taxon>Fungi</taxon>
        <taxon>Dikarya</taxon>
        <taxon>Ascomycota</taxon>
        <taxon>Pezizomycotina</taxon>
        <taxon>Dothideomycetes</taxon>
        <taxon>Pleosporomycetidae</taxon>
        <taxon>Pleosporales</taxon>
        <taxon>Lindgomycetaceae</taxon>
        <taxon>Lindgomyces</taxon>
    </lineage>
</organism>
<accession>A0ACB6R9S3</accession>
<reference evidence="1" key="1">
    <citation type="journal article" date="2020" name="Stud. Mycol.">
        <title>101 Dothideomycetes genomes: a test case for predicting lifestyles and emergence of pathogens.</title>
        <authorList>
            <person name="Haridas S."/>
            <person name="Albert R."/>
            <person name="Binder M."/>
            <person name="Bloem J."/>
            <person name="Labutti K."/>
            <person name="Salamov A."/>
            <person name="Andreopoulos B."/>
            <person name="Baker S."/>
            <person name="Barry K."/>
            <person name="Bills G."/>
            <person name="Bluhm B."/>
            <person name="Cannon C."/>
            <person name="Castanera R."/>
            <person name="Culley D."/>
            <person name="Daum C."/>
            <person name="Ezra D."/>
            <person name="Gonzalez J."/>
            <person name="Henrissat B."/>
            <person name="Kuo A."/>
            <person name="Liang C."/>
            <person name="Lipzen A."/>
            <person name="Lutzoni F."/>
            <person name="Magnuson J."/>
            <person name="Mondo S."/>
            <person name="Nolan M."/>
            <person name="Ohm R."/>
            <person name="Pangilinan J."/>
            <person name="Park H.-J."/>
            <person name="Ramirez L."/>
            <person name="Alfaro M."/>
            <person name="Sun H."/>
            <person name="Tritt A."/>
            <person name="Yoshinaga Y."/>
            <person name="Zwiers L.-H."/>
            <person name="Turgeon B."/>
            <person name="Goodwin S."/>
            <person name="Spatafora J."/>
            <person name="Crous P."/>
            <person name="Grigoriev I."/>
        </authorList>
    </citation>
    <scope>NUCLEOTIDE SEQUENCE</scope>
    <source>
        <strain evidence="1">ATCC 200398</strain>
    </source>
</reference>
<dbReference type="Proteomes" id="UP000799755">
    <property type="component" value="Unassembled WGS sequence"/>
</dbReference>
<name>A0ACB6R9S3_9PLEO</name>
<proteinExistence type="predicted"/>
<protein>
    <submittedName>
        <fullName evidence="1">Uncharacterized protein</fullName>
    </submittedName>
</protein>
<evidence type="ECO:0000313" key="2">
    <source>
        <dbReference type="Proteomes" id="UP000799755"/>
    </source>
</evidence>
<sequence length="177" mass="19302">MALARGLKYLPSSSFRTSAPRRSHAYNSSSPIHTQTFSTTSMTANPTLSGSSVPPHTCEGYHHIPPGSFLFGIGTWADSSRTNISAYCGREDVREDNRYDVDQRATANGDASDCPPIPRLEVRTTLQGVVIEEKDEENIELKAKGEGNGNGVGGYGRPIFRQLPEIFPLEFKGGKEI</sequence>
<keyword evidence="2" id="KW-1185">Reference proteome</keyword>
<evidence type="ECO:0000313" key="1">
    <source>
        <dbReference type="EMBL" id="KAF2476009.1"/>
    </source>
</evidence>
<comment type="caution">
    <text evidence="1">The sequence shown here is derived from an EMBL/GenBank/DDBJ whole genome shotgun (WGS) entry which is preliminary data.</text>
</comment>
<dbReference type="EMBL" id="MU003495">
    <property type="protein sequence ID" value="KAF2476009.1"/>
    <property type="molecule type" value="Genomic_DNA"/>
</dbReference>
<gene>
    <name evidence="1" type="ORF">BDR25DRAFT_89830</name>
</gene>